<gene>
    <name evidence="4" type="ORF">GCM10009090_05950</name>
</gene>
<feature type="domain" description="Glycine zipper 2TM" evidence="3">
    <location>
        <begin position="88"/>
        <end position="127"/>
    </location>
</feature>
<dbReference type="PANTHER" id="PTHR35603:SF2">
    <property type="entry name" value="OUTER MEMBRANE LIPOPROTEIN"/>
    <property type="match status" value="1"/>
</dbReference>
<evidence type="ECO:0000256" key="1">
    <source>
        <dbReference type="ARBA" id="ARBA00004370"/>
    </source>
</evidence>
<dbReference type="Proteomes" id="UP000623958">
    <property type="component" value="Unassembled WGS sequence"/>
</dbReference>
<dbReference type="EMBL" id="BNBA01000003">
    <property type="protein sequence ID" value="GHH48267.1"/>
    <property type="molecule type" value="Genomic_DNA"/>
</dbReference>
<keyword evidence="5" id="KW-1185">Reference proteome</keyword>
<evidence type="ECO:0000256" key="2">
    <source>
        <dbReference type="ARBA" id="ARBA00023136"/>
    </source>
</evidence>
<reference evidence="4" key="1">
    <citation type="journal article" date="2014" name="Int. J. Syst. Evol. Microbiol.">
        <title>Complete genome sequence of Corynebacterium casei LMG S-19264T (=DSM 44701T), isolated from a smear-ripened cheese.</title>
        <authorList>
            <consortium name="US DOE Joint Genome Institute (JGI-PGF)"/>
            <person name="Walter F."/>
            <person name="Albersmeier A."/>
            <person name="Kalinowski J."/>
            <person name="Ruckert C."/>
        </authorList>
    </citation>
    <scope>NUCLEOTIDE SEQUENCE</scope>
    <source>
        <strain evidence="4">JCM 13306</strain>
    </source>
</reference>
<proteinExistence type="predicted"/>
<organism evidence="4 5">
    <name type="scientific">Xanthomonas boreopolis</name>
    <dbReference type="NCBI Taxonomy" id="86183"/>
    <lineage>
        <taxon>Bacteria</taxon>
        <taxon>Pseudomonadati</taxon>
        <taxon>Pseudomonadota</taxon>
        <taxon>Gammaproteobacteria</taxon>
        <taxon>Lysobacterales</taxon>
        <taxon>Lysobacteraceae</taxon>
        <taxon>Xanthomonas</taxon>
    </lineage>
</organism>
<accession>A0A919F572</accession>
<dbReference type="InterPro" id="IPR008816">
    <property type="entry name" value="Gly_zipper_2TM_dom"/>
</dbReference>
<dbReference type="PANTHER" id="PTHR35603">
    <property type="match status" value="1"/>
</dbReference>
<evidence type="ECO:0000259" key="3">
    <source>
        <dbReference type="Pfam" id="PF05433"/>
    </source>
</evidence>
<keyword evidence="2" id="KW-0472">Membrane</keyword>
<dbReference type="GO" id="GO:0019867">
    <property type="term" value="C:outer membrane"/>
    <property type="evidence" value="ECO:0007669"/>
    <property type="project" value="InterPro"/>
</dbReference>
<reference evidence="4" key="2">
    <citation type="submission" date="2020-09" db="EMBL/GenBank/DDBJ databases">
        <authorList>
            <person name="Sun Q."/>
            <person name="Ohkuma M."/>
        </authorList>
    </citation>
    <scope>NUCLEOTIDE SEQUENCE</scope>
    <source>
        <strain evidence="4">JCM 13306</strain>
    </source>
</reference>
<dbReference type="AlphaFoldDB" id="A0A919F572"/>
<dbReference type="InterPro" id="IPR051407">
    <property type="entry name" value="Bact_OM_lipoprot/Surf_antigen"/>
</dbReference>
<name>A0A919F572_9XANT</name>
<sequence length="190" mass="20214">MLGVLTTGLLVAGSASAQRYDGRYDGGVYDYARVVRVDPIIVSDYAERSEPRCYERPADGYVDRGGGYYDGYGGGYASPGNRSGRSLATVVGGVAGAVLGSRVGGGSGRLVGTAIGTMVGGVAGRSIYDANHPGYAQGSVRVCDPVTYRDERERVDGYDVTYEYAGRTYHTRSDYNPGDRIRVRVDVVPQ</sequence>
<evidence type="ECO:0000313" key="5">
    <source>
        <dbReference type="Proteomes" id="UP000623958"/>
    </source>
</evidence>
<evidence type="ECO:0000313" key="4">
    <source>
        <dbReference type="EMBL" id="GHH48267.1"/>
    </source>
</evidence>
<comment type="subcellular location">
    <subcellularLocation>
        <location evidence="1">Membrane</location>
    </subcellularLocation>
</comment>
<comment type="caution">
    <text evidence="4">The sequence shown here is derived from an EMBL/GenBank/DDBJ whole genome shotgun (WGS) entry which is preliminary data.</text>
</comment>
<protein>
    <submittedName>
        <fullName evidence="4">Membrane protein</fullName>
    </submittedName>
</protein>
<dbReference type="Pfam" id="PF05433">
    <property type="entry name" value="Rick_17kDa_Anti"/>
    <property type="match status" value="1"/>
</dbReference>